<dbReference type="EMBL" id="VLKE01000001">
    <property type="protein sequence ID" value="TWH69201.1"/>
    <property type="molecule type" value="Genomic_DNA"/>
</dbReference>
<organism evidence="2 3">
    <name type="scientific">Micromonospora olivasterospora</name>
    <dbReference type="NCBI Taxonomy" id="1880"/>
    <lineage>
        <taxon>Bacteria</taxon>
        <taxon>Bacillati</taxon>
        <taxon>Actinomycetota</taxon>
        <taxon>Actinomycetes</taxon>
        <taxon>Micromonosporales</taxon>
        <taxon>Micromonosporaceae</taxon>
        <taxon>Micromonospora</taxon>
    </lineage>
</organism>
<sequence>MTIWFRLRDIVRWLLRRSDPPPPPGTGQRHQAAEQAAARRRLLDQAQRLRDTRWYCEPTQIVPNVPMTLGQITAYGTRAER</sequence>
<protein>
    <submittedName>
        <fullName evidence="2">Uncharacterized protein</fullName>
    </submittedName>
</protein>
<gene>
    <name evidence="2" type="ORF">JD77_04209</name>
</gene>
<accession>A0A562IDW8</accession>
<name>A0A562IDW8_MICOL</name>
<feature type="region of interest" description="Disordered" evidence="1">
    <location>
        <begin position="16"/>
        <end position="39"/>
    </location>
</feature>
<dbReference type="AlphaFoldDB" id="A0A562IDW8"/>
<comment type="caution">
    <text evidence="2">The sequence shown here is derived from an EMBL/GenBank/DDBJ whole genome shotgun (WGS) entry which is preliminary data.</text>
</comment>
<dbReference type="RefSeq" id="WP_145775814.1">
    <property type="nucleotide sequence ID" value="NZ_BAAATQ010000101.1"/>
</dbReference>
<keyword evidence="3" id="KW-1185">Reference proteome</keyword>
<reference evidence="2 3" key="1">
    <citation type="submission" date="2019-07" db="EMBL/GenBank/DDBJ databases">
        <title>R&amp;d 2014.</title>
        <authorList>
            <person name="Klenk H.-P."/>
        </authorList>
    </citation>
    <scope>NUCLEOTIDE SEQUENCE [LARGE SCALE GENOMIC DNA]</scope>
    <source>
        <strain evidence="2 3">DSM 43868</strain>
    </source>
</reference>
<dbReference type="OrthoDB" id="3393244at2"/>
<evidence type="ECO:0000313" key="2">
    <source>
        <dbReference type="EMBL" id="TWH69201.1"/>
    </source>
</evidence>
<evidence type="ECO:0000313" key="3">
    <source>
        <dbReference type="Proteomes" id="UP000319825"/>
    </source>
</evidence>
<proteinExistence type="predicted"/>
<dbReference type="Proteomes" id="UP000319825">
    <property type="component" value="Unassembled WGS sequence"/>
</dbReference>
<evidence type="ECO:0000256" key="1">
    <source>
        <dbReference type="SAM" id="MobiDB-lite"/>
    </source>
</evidence>